<dbReference type="GO" id="GO:0003989">
    <property type="term" value="F:acetyl-CoA carboxylase activity"/>
    <property type="evidence" value="ECO:0007669"/>
    <property type="project" value="InterPro"/>
</dbReference>
<dbReference type="Pfam" id="PF03255">
    <property type="entry name" value="ACCA"/>
    <property type="match status" value="1"/>
</dbReference>
<gene>
    <name evidence="12" type="primary">accA_24</name>
    <name evidence="12" type="ORF">SDC9_195737</name>
</gene>
<comment type="catalytic activity">
    <reaction evidence="10">
        <text>N(6)-carboxybiotinyl-L-lysyl-[protein] + acetyl-CoA = N(6)-biotinyl-L-lysyl-[protein] + malonyl-CoA</text>
        <dbReference type="Rhea" id="RHEA:54728"/>
        <dbReference type="Rhea" id="RHEA-COMP:10505"/>
        <dbReference type="Rhea" id="RHEA-COMP:10506"/>
        <dbReference type="ChEBI" id="CHEBI:57288"/>
        <dbReference type="ChEBI" id="CHEBI:57384"/>
        <dbReference type="ChEBI" id="CHEBI:83144"/>
        <dbReference type="ChEBI" id="CHEBI:83145"/>
        <dbReference type="EC" id="2.1.3.15"/>
    </reaction>
</comment>
<evidence type="ECO:0000313" key="12">
    <source>
        <dbReference type="EMBL" id="MPN48132.1"/>
    </source>
</evidence>
<dbReference type="PANTHER" id="PTHR42853:SF3">
    <property type="entry name" value="ACETYL-COENZYME A CARBOXYLASE CARBOXYL TRANSFERASE SUBUNIT ALPHA, CHLOROPLASTIC"/>
    <property type="match status" value="1"/>
</dbReference>
<evidence type="ECO:0000256" key="4">
    <source>
        <dbReference type="ARBA" id="ARBA00022679"/>
    </source>
</evidence>
<dbReference type="GO" id="GO:0016743">
    <property type="term" value="F:carboxyl- or carbamoyltransferase activity"/>
    <property type="evidence" value="ECO:0007669"/>
    <property type="project" value="InterPro"/>
</dbReference>
<reference evidence="12" key="1">
    <citation type="submission" date="2019-08" db="EMBL/GenBank/DDBJ databases">
        <authorList>
            <person name="Kucharzyk K."/>
            <person name="Murdoch R.W."/>
            <person name="Higgins S."/>
            <person name="Loffler F."/>
        </authorList>
    </citation>
    <scope>NUCLEOTIDE SEQUENCE</scope>
</reference>
<dbReference type="EMBL" id="VSSQ01110171">
    <property type="protein sequence ID" value="MPN48132.1"/>
    <property type="molecule type" value="Genomic_DNA"/>
</dbReference>
<dbReference type="InterPro" id="IPR029045">
    <property type="entry name" value="ClpP/crotonase-like_dom_sf"/>
</dbReference>
<organism evidence="12">
    <name type="scientific">bioreactor metagenome</name>
    <dbReference type="NCBI Taxonomy" id="1076179"/>
    <lineage>
        <taxon>unclassified sequences</taxon>
        <taxon>metagenomes</taxon>
        <taxon>ecological metagenomes</taxon>
    </lineage>
</organism>
<accession>A0A645IBC6</accession>
<keyword evidence="6" id="KW-0276">Fatty acid metabolism</keyword>
<evidence type="ECO:0000259" key="11">
    <source>
        <dbReference type="PROSITE" id="PS50989"/>
    </source>
</evidence>
<keyword evidence="4 12" id="KW-0808">Transferase</keyword>
<proteinExistence type="predicted"/>
<dbReference type="AlphaFoldDB" id="A0A645IBC6"/>
<keyword evidence="12" id="KW-0436">Ligase</keyword>
<keyword evidence="3" id="KW-0444">Lipid biosynthesis</keyword>
<dbReference type="EC" id="2.1.3.15" evidence="2"/>
<keyword evidence="8" id="KW-0443">Lipid metabolism</keyword>
<dbReference type="InterPro" id="IPR001095">
    <property type="entry name" value="Acetyl_CoA_COase_a_su"/>
</dbReference>
<protein>
    <recommendedName>
        <fullName evidence="2">acetyl-CoA carboxytransferase</fullName>
        <ecNumber evidence="2">2.1.3.15</ecNumber>
    </recommendedName>
</protein>
<evidence type="ECO:0000256" key="9">
    <source>
        <dbReference type="ARBA" id="ARBA00023160"/>
    </source>
</evidence>
<keyword evidence="7" id="KW-0067">ATP-binding</keyword>
<dbReference type="GO" id="GO:0005524">
    <property type="term" value="F:ATP binding"/>
    <property type="evidence" value="ECO:0007669"/>
    <property type="project" value="UniProtKB-KW"/>
</dbReference>
<name>A0A645IBC6_9ZZZZ</name>
<dbReference type="PROSITE" id="PS50989">
    <property type="entry name" value="COA_CT_CTER"/>
    <property type="match status" value="1"/>
</dbReference>
<evidence type="ECO:0000256" key="2">
    <source>
        <dbReference type="ARBA" id="ARBA00011883"/>
    </source>
</evidence>
<dbReference type="GO" id="GO:0006633">
    <property type="term" value="P:fatty acid biosynthetic process"/>
    <property type="evidence" value="ECO:0007669"/>
    <property type="project" value="UniProtKB-KW"/>
</dbReference>
<evidence type="ECO:0000256" key="8">
    <source>
        <dbReference type="ARBA" id="ARBA00023098"/>
    </source>
</evidence>
<dbReference type="Gene3D" id="3.90.226.10">
    <property type="entry name" value="2-enoyl-CoA Hydratase, Chain A, domain 1"/>
    <property type="match status" value="1"/>
</dbReference>
<comment type="caution">
    <text evidence="12">The sequence shown here is derived from an EMBL/GenBank/DDBJ whole genome shotgun (WGS) entry which is preliminary data.</text>
</comment>
<dbReference type="InterPro" id="IPR011763">
    <property type="entry name" value="COA_CT_C"/>
</dbReference>
<evidence type="ECO:0000256" key="6">
    <source>
        <dbReference type="ARBA" id="ARBA00022832"/>
    </source>
</evidence>
<sequence length="163" mass="17557">MDTSGAYCGIEAEERGQGQAIAQCITEMMALKTPVLSIIIGEGGSGGALALAAASRVWMLENATYSVISPEGCASILWKDASRAPDAAECLRLTAKDALALSVIEHIVPEKDIGKETFYAPLKNFAAAQLRQLLELPGEEVARRRYLRFRRIGTANLMGDEDK</sequence>
<dbReference type="GO" id="GO:0009317">
    <property type="term" value="C:acetyl-CoA carboxylase complex"/>
    <property type="evidence" value="ECO:0007669"/>
    <property type="project" value="InterPro"/>
</dbReference>
<feature type="domain" description="CoA carboxyltransferase C-terminal" evidence="11">
    <location>
        <begin position="1"/>
        <end position="132"/>
    </location>
</feature>
<evidence type="ECO:0000256" key="3">
    <source>
        <dbReference type="ARBA" id="ARBA00022516"/>
    </source>
</evidence>
<evidence type="ECO:0000256" key="5">
    <source>
        <dbReference type="ARBA" id="ARBA00022741"/>
    </source>
</evidence>
<comment type="pathway">
    <text evidence="1">Lipid metabolism; malonyl-CoA biosynthesis; malonyl-CoA from acetyl-CoA: step 1/1.</text>
</comment>
<dbReference type="GO" id="GO:2001295">
    <property type="term" value="P:malonyl-CoA biosynthetic process"/>
    <property type="evidence" value="ECO:0007669"/>
    <property type="project" value="UniProtKB-UniPathway"/>
</dbReference>
<dbReference type="UniPathway" id="UPA00655">
    <property type="reaction ID" value="UER00711"/>
</dbReference>
<dbReference type="SUPFAM" id="SSF52096">
    <property type="entry name" value="ClpP/crotonase"/>
    <property type="match status" value="1"/>
</dbReference>
<keyword evidence="9" id="KW-0275">Fatty acid biosynthesis</keyword>
<dbReference type="PANTHER" id="PTHR42853">
    <property type="entry name" value="ACETYL-COENZYME A CARBOXYLASE CARBOXYL TRANSFERASE SUBUNIT ALPHA"/>
    <property type="match status" value="1"/>
</dbReference>
<keyword evidence="5" id="KW-0547">Nucleotide-binding</keyword>
<evidence type="ECO:0000256" key="1">
    <source>
        <dbReference type="ARBA" id="ARBA00004956"/>
    </source>
</evidence>
<dbReference type="PRINTS" id="PR01069">
    <property type="entry name" value="ACCCTRFRASEA"/>
</dbReference>
<evidence type="ECO:0000256" key="7">
    <source>
        <dbReference type="ARBA" id="ARBA00022840"/>
    </source>
</evidence>
<evidence type="ECO:0000256" key="10">
    <source>
        <dbReference type="ARBA" id="ARBA00049152"/>
    </source>
</evidence>